<name>A0ABR1R5V9_9PEZI</name>
<evidence type="ECO:0000313" key="1">
    <source>
        <dbReference type="EMBL" id="KAK8001166.1"/>
    </source>
</evidence>
<dbReference type="EMBL" id="JAQQWI010000018">
    <property type="protein sequence ID" value="KAK8001166.1"/>
    <property type="molecule type" value="Genomic_DNA"/>
</dbReference>
<proteinExistence type="predicted"/>
<gene>
    <name evidence="1" type="ORF">PG991_013388</name>
</gene>
<sequence>MQQVDSIVSCGKCRRAFRTQLRSSPLRRATPPRFDDMGLLGASYARVQTALHTPGENTAPKAAGRFTQLPGLLQLDQAHFESTAQVQFAIHAN</sequence>
<accession>A0ABR1R5V9</accession>
<evidence type="ECO:0000313" key="2">
    <source>
        <dbReference type="Proteomes" id="UP001396898"/>
    </source>
</evidence>
<reference evidence="1 2" key="1">
    <citation type="submission" date="2023-01" db="EMBL/GenBank/DDBJ databases">
        <title>Analysis of 21 Apiospora genomes using comparative genomics revels a genus with tremendous synthesis potential of carbohydrate active enzymes and secondary metabolites.</title>
        <authorList>
            <person name="Sorensen T."/>
        </authorList>
    </citation>
    <scope>NUCLEOTIDE SEQUENCE [LARGE SCALE GENOMIC DNA]</scope>
    <source>
        <strain evidence="1 2">CBS 20057</strain>
    </source>
</reference>
<comment type="caution">
    <text evidence="1">The sequence shown here is derived from an EMBL/GenBank/DDBJ whole genome shotgun (WGS) entry which is preliminary data.</text>
</comment>
<organism evidence="1 2">
    <name type="scientific">Apiospora marii</name>
    <dbReference type="NCBI Taxonomy" id="335849"/>
    <lineage>
        <taxon>Eukaryota</taxon>
        <taxon>Fungi</taxon>
        <taxon>Dikarya</taxon>
        <taxon>Ascomycota</taxon>
        <taxon>Pezizomycotina</taxon>
        <taxon>Sordariomycetes</taxon>
        <taxon>Xylariomycetidae</taxon>
        <taxon>Amphisphaeriales</taxon>
        <taxon>Apiosporaceae</taxon>
        <taxon>Apiospora</taxon>
    </lineage>
</organism>
<keyword evidence="2" id="KW-1185">Reference proteome</keyword>
<dbReference type="Proteomes" id="UP001396898">
    <property type="component" value="Unassembled WGS sequence"/>
</dbReference>
<protein>
    <submittedName>
        <fullName evidence="1">Uncharacterized protein</fullName>
    </submittedName>
</protein>